<dbReference type="AlphaFoldDB" id="A0AAV2SIL7"/>
<feature type="transmembrane region" description="Helical" evidence="2">
    <location>
        <begin position="7"/>
        <end position="28"/>
    </location>
</feature>
<evidence type="ECO:0000256" key="1">
    <source>
        <dbReference type="SAM" id="MobiDB-lite"/>
    </source>
</evidence>
<feature type="transmembrane region" description="Helical" evidence="2">
    <location>
        <begin position="66"/>
        <end position="88"/>
    </location>
</feature>
<organism evidence="3 4">
    <name type="scientific">Meganyctiphanes norvegica</name>
    <name type="common">Northern krill</name>
    <name type="synonym">Thysanopoda norvegica</name>
    <dbReference type="NCBI Taxonomy" id="48144"/>
    <lineage>
        <taxon>Eukaryota</taxon>
        <taxon>Metazoa</taxon>
        <taxon>Ecdysozoa</taxon>
        <taxon>Arthropoda</taxon>
        <taxon>Crustacea</taxon>
        <taxon>Multicrustacea</taxon>
        <taxon>Malacostraca</taxon>
        <taxon>Eumalacostraca</taxon>
        <taxon>Eucarida</taxon>
        <taxon>Euphausiacea</taxon>
        <taxon>Euphausiidae</taxon>
        <taxon>Meganyctiphanes</taxon>
    </lineage>
</organism>
<evidence type="ECO:0000313" key="4">
    <source>
        <dbReference type="Proteomes" id="UP001497623"/>
    </source>
</evidence>
<reference evidence="3 4" key="1">
    <citation type="submission" date="2024-05" db="EMBL/GenBank/DDBJ databases">
        <authorList>
            <person name="Wallberg A."/>
        </authorList>
    </citation>
    <scope>NUCLEOTIDE SEQUENCE [LARGE SCALE GENOMIC DNA]</scope>
</reference>
<gene>
    <name evidence="3" type="ORF">MNOR_LOCUS37233</name>
</gene>
<dbReference type="EMBL" id="CAXKWB010073385">
    <property type="protein sequence ID" value="CAL4197147.1"/>
    <property type="molecule type" value="Genomic_DNA"/>
</dbReference>
<comment type="caution">
    <text evidence="3">The sequence shown here is derived from an EMBL/GenBank/DDBJ whole genome shotgun (WGS) entry which is preliminary data.</text>
</comment>
<evidence type="ECO:0000256" key="2">
    <source>
        <dbReference type="SAM" id="Phobius"/>
    </source>
</evidence>
<sequence length="157" mass="16799">MRCCRCLYACNGAMAVTIIGLTTGISFLKPFLEGIVIGTMAIMIAALVIALLFVITRRTPGSICPYICIGVMAYIIIGLALTTLYLLFNVTEYVLGAMAIVNSGLVMALVIACSIVYDYTSSPVEELSYVSADDSDKDTVCPSAPAEPVSTTRWYKA</sequence>
<accession>A0AAV2SIL7</accession>
<name>A0AAV2SIL7_MEGNR</name>
<feature type="transmembrane region" description="Helical" evidence="2">
    <location>
        <begin position="34"/>
        <end position="54"/>
    </location>
</feature>
<keyword evidence="2" id="KW-0812">Transmembrane</keyword>
<proteinExistence type="predicted"/>
<keyword evidence="2" id="KW-1133">Transmembrane helix</keyword>
<keyword evidence="2" id="KW-0472">Membrane</keyword>
<feature type="region of interest" description="Disordered" evidence="1">
    <location>
        <begin position="134"/>
        <end position="157"/>
    </location>
</feature>
<feature type="transmembrane region" description="Helical" evidence="2">
    <location>
        <begin position="94"/>
        <end position="117"/>
    </location>
</feature>
<protein>
    <submittedName>
        <fullName evidence="3">Uncharacterized protein</fullName>
    </submittedName>
</protein>
<keyword evidence="4" id="KW-1185">Reference proteome</keyword>
<evidence type="ECO:0000313" key="3">
    <source>
        <dbReference type="EMBL" id="CAL4197147.1"/>
    </source>
</evidence>
<dbReference type="Proteomes" id="UP001497623">
    <property type="component" value="Unassembled WGS sequence"/>
</dbReference>